<accession>A0A1Y1VK96</accession>
<comment type="caution">
    <text evidence="4">The sequence shown here is derived from an EMBL/GenBank/DDBJ whole genome shotgun (WGS) entry which is preliminary data.</text>
</comment>
<dbReference type="AlphaFoldDB" id="A0A1Y1VK96"/>
<dbReference type="SUPFAM" id="SSF54928">
    <property type="entry name" value="RNA-binding domain, RBD"/>
    <property type="match status" value="1"/>
</dbReference>
<dbReference type="InterPro" id="IPR000504">
    <property type="entry name" value="RRM_dom"/>
</dbReference>
<keyword evidence="1" id="KW-0694">RNA-binding</keyword>
<feature type="transmembrane region" description="Helical" evidence="2">
    <location>
        <begin position="162"/>
        <end position="187"/>
    </location>
</feature>
<dbReference type="PROSITE" id="PS50102">
    <property type="entry name" value="RRM"/>
    <property type="match status" value="1"/>
</dbReference>
<dbReference type="STRING" id="1754191.A0A1Y1VK96"/>
<keyword evidence="2" id="KW-0472">Membrane</keyword>
<evidence type="ECO:0000313" key="4">
    <source>
        <dbReference type="EMBL" id="ORX58502.1"/>
    </source>
</evidence>
<proteinExistence type="predicted"/>
<dbReference type="Gene3D" id="3.30.70.330">
    <property type="match status" value="1"/>
</dbReference>
<evidence type="ECO:0000256" key="2">
    <source>
        <dbReference type="SAM" id="Phobius"/>
    </source>
</evidence>
<dbReference type="GO" id="GO:0003723">
    <property type="term" value="F:RNA binding"/>
    <property type="evidence" value="ECO:0007669"/>
    <property type="project" value="UniProtKB-UniRule"/>
</dbReference>
<reference evidence="4 5" key="1">
    <citation type="submission" date="2016-08" db="EMBL/GenBank/DDBJ databases">
        <title>Genomes of anaerobic fungi encode conserved fungal cellulosomes for biomass hydrolysis.</title>
        <authorList>
            <consortium name="DOE Joint Genome Institute"/>
            <person name="Haitjema C.H."/>
            <person name="Gilmore S.P."/>
            <person name="Henske J.K."/>
            <person name="Solomon K.V."/>
            <person name="De Groot R."/>
            <person name="Kuo A."/>
            <person name="Mondo S.J."/>
            <person name="Salamov A.A."/>
            <person name="Labutti K."/>
            <person name="Zhao Z."/>
            <person name="Chiniquy J."/>
            <person name="Barry K."/>
            <person name="Brewer H.M."/>
            <person name="Purvine S.O."/>
            <person name="Wright A.T."/>
            <person name="Boxma B."/>
            <person name="Van Alen T."/>
            <person name="Hackstein J.H."/>
            <person name="Baker S.E."/>
            <person name="Grigoriev I.V."/>
            <person name="O'Malley M.A."/>
        </authorList>
    </citation>
    <scope>NUCLEOTIDE SEQUENCE [LARGE SCALE GENOMIC DNA]</scope>
    <source>
        <strain evidence="5">finn</strain>
    </source>
</reference>
<dbReference type="InterPro" id="IPR012677">
    <property type="entry name" value="Nucleotide-bd_a/b_plait_sf"/>
</dbReference>
<keyword evidence="2" id="KW-1133">Transmembrane helix</keyword>
<dbReference type="OrthoDB" id="431169at2759"/>
<dbReference type="InterPro" id="IPR035979">
    <property type="entry name" value="RBD_domain_sf"/>
</dbReference>
<sequence length="201" mass="23477">MNEREFQNMFIFNPGFEAATLKIPTPNKDGRKQIIGFAKFHTKMDALNAMEVLTGRQIDFEKGSVLKAEMAKKNLHTKKTMMNMYYPASSMKNTCMQYHSMMPDNVNNCMNFNNNNNMVNNLCNQLIKDDSNVYQINNMNRGMNLPTSTGIGPLTNNGRMCYYFTFIMIYFFKIHKKLIVLYFIIFLKKLCYQVPEKEMVI</sequence>
<gene>
    <name evidence="4" type="ORF">BCR36DRAFT_277416</name>
</gene>
<dbReference type="Proteomes" id="UP000193719">
    <property type="component" value="Unassembled WGS sequence"/>
</dbReference>
<name>A0A1Y1VK96_9FUNG</name>
<reference evidence="4 5" key="2">
    <citation type="submission" date="2016-08" db="EMBL/GenBank/DDBJ databases">
        <title>Pervasive Adenine N6-methylation of Active Genes in Fungi.</title>
        <authorList>
            <consortium name="DOE Joint Genome Institute"/>
            <person name="Mondo S.J."/>
            <person name="Dannebaum R.O."/>
            <person name="Kuo R.C."/>
            <person name="Labutti K."/>
            <person name="Haridas S."/>
            <person name="Kuo A."/>
            <person name="Salamov A."/>
            <person name="Ahrendt S.R."/>
            <person name="Lipzen A."/>
            <person name="Sullivan W."/>
            <person name="Andreopoulos W.B."/>
            <person name="Clum A."/>
            <person name="Lindquist E."/>
            <person name="Daum C."/>
            <person name="Ramamoorthy G.K."/>
            <person name="Gryganskyi A."/>
            <person name="Culley D."/>
            <person name="Magnuson J.K."/>
            <person name="James T.Y."/>
            <person name="O'Malley M.A."/>
            <person name="Stajich J.E."/>
            <person name="Spatafora J.W."/>
            <person name="Visel A."/>
            <person name="Grigoriev I.V."/>
        </authorList>
    </citation>
    <scope>NUCLEOTIDE SEQUENCE [LARGE SCALE GENOMIC DNA]</scope>
    <source>
        <strain evidence="5">finn</strain>
    </source>
</reference>
<protein>
    <recommendedName>
        <fullName evidence="3">RRM domain-containing protein</fullName>
    </recommendedName>
</protein>
<keyword evidence="5" id="KW-1185">Reference proteome</keyword>
<dbReference type="EMBL" id="MCFH01000004">
    <property type="protein sequence ID" value="ORX58502.1"/>
    <property type="molecule type" value="Genomic_DNA"/>
</dbReference>
<evidence type="ECO:0000259" key="3">
    <source>
        <dbReference type="PROSITE" id="PS50102"/>
    </source>
</evidence>
<organism evidence="4 5">
    <name type="scientific">Piromyces finnis</name>
    <dbReference type="NCBI Taxonomy" id="1754191"/>
    <lineage>
        <taxon>Eukaryota</taxon>
        <taxon>Fungi</taxon>
        <taxon>Fungi incertae sedis</taxon>
        <taxon>Chytridiomycota</taxon>
        <taxon>Chytridiomycota incertae sedis</taxon>
        <taxon>Neocallimastigomycetes</taxon>
        <taxon>Neocallimastigales</taxon>
        <taxon>Neocallimastigaceae</taxon>
        <taxon>Piromyces</taxon>
    </lineage>
</organism>
<feature type="domain" description="RRM" evidence="3">
    <location>
        <begin position="1"/>
        <end position="73"/>
    </location>
</feature>
<evidence type="ECO:0000256" key="1">
    <source>
        <dbReference type="PROSITE-ProRule" id="PRU00176"/>
    </source>
</evidence>
<evidence type="ECO:0000313" key="5">
    <source>
        <dbReference type="Proteomes" id="UP000193719"/>
    </source>
</evidence>
<keyword evidence="2" id="KW-0812">Transmembrane</keyword>